<reference evidence="2 3" key="1">
    <citation type="submission" date="2018-09" db="EMBL/GenBank/DDBJ databases">
        <title>Genomic investigation of the strawberry pathogen Phytophthora fragariae indicates pathogenicity is determined by transcriptional variation in three key races.</title>
        <authorList>
            <person name="Adams T.M."/>
            <person name="Armitage A.D."/>
            <person name="Sobczyk M.K."/>
            <person name="Bates H.J."/>
            <person name="Dunwell J.M."/>
            <person name="Nellist C.F."/>
            <person name="Harrison R.J."/>
        </authorList>
    </citation>
    <scope>NUCLEOTIDE SEQUENCE [LARGE SCALE GENOMIC DNA]</scope>
    <source>
        <strain evidence="2 3">NOV-77</strain>
    </source>
</reference>
<gene>
    <name evidence="2" type="ORF">PF008_g9720</name>
</gene>
<dbReference type="EMBL" id="QXFY01000471">
    <property type="protein sequence ID" value="KAE9343372.1"/>
    <property type="molecule type" value="Genomic_DNA"/>
</dbReference>
<feature type="region of interest" description="Disordered" evidence="1">
    <location>
        <begin position="32"/>
        <end position="55"/>
    </location>
</feature>
<evidence type="ECO:0000313" key="2">
    <source>
        <dbReference type="EMBL" id="KAE9343372.1"/>
    </source>
</evidence>
<dbReference type="Proteomes" id="UP000486351">
    <property type="component" value="Unassembled WGS sequence"/>
</dbReference>
<sequence>MAPRRDGIGASCVVVLPAPAQPEIAAQIDHATTRPRELPSRPVASCKSPRSEDTSRASLRVGVRLASCSMRDPALLVTVSIGSALSFGFGCLQVQPRRGCRRMQGTGSRGPPAF</sequence>
<evidence type="ECO:0000313" key="3">
    <source>
        <dbReference type="Proteomes" id="UP000486351"/>
    </source>
</evidence>
<protein>
    <submittedName>
        <fullName evidence="2">Uncharacterized protein</fullName>
    </submittedName>
</protein>
<comment type="caution">
    <text evidence="2">The sequence shown here is derived from an EMBL/GenBank/DDBJ whole genome shotgun (WGS) entry which is preliminary data.</text>
</comment>
<evidence type="ECO:0000256" key="1">
    <source>
        <dbReference type="SAM" id="MobiDB-lite"/>
    </source>
</evidence>
<name>A0A6G0RXI1_9STRA</name>
<proteinExistence type="predicted"/>
<accession>A0A6G0RXI1</accession>
<dbReference type="AlphaFoldDB" id="A0A6G0RXI1"/>
<organism evidence="2 3">
    <name type="scientific">Phytophthora fragariae</name>
    <dbReference type="NCBI Taxonomy" id="53985"/>
    <lineage>
        <taxon>Eukaryota</taxon>
        <taxon>Sar</taxon>
        <taxon>Stramenopiles</taxon>
        <taxon>Oomycota</taxon>
        <taxon>Peronosporomycetes</taxon>
        <taxon>Peronosporales</taxon>
        <taxon>Peronosporaceae</taxon>
        <taxon>Phytophthora</taxon>
    </lineage>
</organism>